<dbReference type="PROSITE" id="PS50110">
    <property type="entry name" value="RESPONSE_REGULATORY"/>
    <property type="match status" value="1"/>
</dbReference>
<dbReference type="SMART" id="SM00448">
    <property type="entry name" value="REC"/>
    <property type="match status" value="1"/>
</dbReference>
<dbReference type="SMART" id="SM00388">
    <property type="entry name" value="HisKA"/>
    <property type="match status" value="1"/>
</dbReference>
<reference evidence="10 11" key="1">
    <citation type="submission" date="2017-06" db="EMBL/GenBank/DDBJ databases">
        <authorList>
            <person name="Kim H.J."/>
            <person name="Triplett B.A."/>
        </authorList>
    </citation>
    <scope>NUCLEOTIDE SEQUENCE [LARGE SCALE GENOMIC DNA]</scope>
    <source>
        <strain evidence="10 11">MWH-VicM1</strain>
    </source>
</reference>
<dbReference type="InterPro" id="IPR004358">
    <property type="entry name" value="Sig_transdc_His_kin-like_C"/>
</dbReference>
<dbReference type="AlphaFoldDB" id="A0A212TG41"/>
<dbReference type="Pfam" id="PF00072">
    <property type="entry name" value="Response_reg"/>
    <property type="match status" value="1"/>
</dbReference>
<feature type="transmembrane region" description="Helical" evidence="7">
    <location>
        <begin position="6"/>
        <end position="24"/>
    </location>
</feature>
<dbReference type="PRINTS" id="PR00344">
    <property type="entry name" value="BCTRLSENSOR"/>
</dbReference>
<keyword evidence="4" id="KW-0808">Transferase</keyword>
<feature type="modified residue" description="4-aspartylphosphate" evidence="6">
    <location>
        <position position="354"/>
    </location>
</feature>
<sequence>MSNINPLIPILAVFNLALIVYLILKSKQVQKLILIKSSENEQLKKLITSKDVTLSNISHEIKNPISAIIGIHEKILANKTLPTYEHRILESAKESAQSMLEMLNQVLDASKIAAGKVQLEETASDLKNLLKNIDRTLSIAATKSEVKLTTHICPEIAPSLVFDGVKLNQVLHNLISNAIKFSNKGQVILTTRVIANDHFAQIIYFEIADDGVGMPSEQINRLLRPYEQINTQHLNIENIGTGLGLGITDHLLKLMHSQISIESEINQGTTASFQLLLTRSTDEPKYGSKTVKESSPLTNVIKSKSVLIVDDHAPSRLITESQFKDMGYCVHSYQNALLGKDFLLNTPFDILVTDFSMPEMDGEKLAQMARNAYAENIQIYGITAHTDGAKKLLDQNSPFDSVLIKPASISDWKRELNLYDTYTTSLVQLGQGKSGIYLTIAKEILAFQQQAISLLNSGLLDHQIKLPEREVKAMAHKVLGGANLTRDMYLIKVASQFEKSCPQPNKPLFSEMCIALTKSNKILKKIITEKTFIN</sequence>
<evidence type="ECO:0000313" key="11">
    <source>
        <dbReference type="Proteomes" id="UP000197215"/>
    </source>
</evidence>
<evidence type="ECO:0000313" key="10">
    <source>
        <dbReference type="EMBL" id="SNC64781.1"/>
    </source>
</evidence>
<feature type="domain" description="Response regulatory" evidence="9">
    <location>
        <begin position="305"/>
        <end position="420"/>
    </location>
</feature>
<keyword evidence="5 10" id="KW-0418">Kinase</keyword>
<dbReference type="GO" id="GO:0009927">
    <property type="term" value="F:histidine phosphotransfer kinase activity"/>
    <property type="evidence" value="ECO:0007669"/>
    <property type="project" value="TreeGrafter"/>
</dbReference>
<dbReference type="InterPro" id="IPR003661">
    <property type="entry name" value="HisK_dim/P_dom"/>
</dbReference>
<dbReference type="Proteomes" id="UP000197215">
    <property type="component" value="Unassembled WGS sequence"/>
</dbReference>
<dbReference type="Gene3D" id="1.10.287.130">
    <property type="match status" value="1"/>
</dbReference>
<evidence type="ECO:0000256" key="4">
    <source>
        <dbReference type="ARBA" id="ARBA00022679"/>
    </source>
</evidence>
<dbReference type="InterPro" id="IPR011006">
    <property type="entry name" value="CheY-like_superfamily"/>
</dbReference>
<dbReference type="SMART" id="SM00387">
    <property type="entry name" value="HATPase_c"/>
    <property type="match status" value="1"/>
</dbReference>
<dbReference type="InterPro" id="IPR036097">
    <property type="entry name" value="HisK_dim/P_sf"/>
</dbReference>
<organism evidence="10 11">
    <name type="scientific">Polynucleobacter victoriensis</name>
    <dbReference type="NCBI Taxonomy" id="2049319"/>
    <lineage>
        <taxon>Bacteria</taxon>
        <taxon>Pseudomonadati</taxon>
        <taxon>Pseudomonadota</taxon>
        <taxon>Betaproteobacteria</taxon>
        <taxon>Burkholderiales</taxon>
        <taxon>Burkholderiaceae</taxon>
        <taxon>Polynucleobacter</taxon>
    </lineage>
</organism>
<keyword evidence="7" id="KW-0812">Transmembrane</keyword>
<dbReference type="PANTHER" id="PTHR43047">
    <property type="entry name" value="TWO-COMPONENT HISTIDINE PROTEIN KINASE"/>
    <property type="match status" value="1"/>
</dbReference>
<dbReference type="Pfam" id="PF02518">
    <property type="entry name" value="HATPase_c"/>
    <property type="match status" value="1"/>
</dbReference>
<evidence type="ECO:0000259" key="8">
    <source>
        <dbReference type="PROSITE" id="PS50109"/>
    </source>
</evidence>
<evidence type="ECO:0000256" key="6">
    <source>
        <dbReference type="PROSITE-ProRule" id="PRU00169"/>
    </source>
</evidence>
<dbReference type="SUPFAM" id="SSF55874">
    <property type="entry name" value="ATPase domain of HSP90 chaperone/DNA topoisomerase II/histidine kinase"/>
    <property type="match status" value="1"/>
</dbReference>
<dbReference type="InterPro" id="IPR001789">
    <property type="entry name" value="Sig_transdc_resp-reg_receiver"/>
</dbReference>
<evidence type="ECO:0000256" key="2">
    <source>
        <dbReference type="ARBA" id="ARBA00012438"/>
    </source>
</evidence>
<dbReference type="OrthoDB" id="9796305at2"/>
<dbReference type="RefSeq" id="WP_088813034.1">
    <property type="nucleotide sequence ID" value="NZ_FYEX01000001.1"/>
</dbReference>
<dbReference type="InterPro" id="IPR036890">
    <property type="entry name" value="HATPase_C_sf"/>
</dbReference>
<keyword evidence="7" id="KW-1133">Transmembrane helix</keyword>
<dbReference type="SUPFAM" id="SSF47384">
    <property type="entry name" value="Homodimeric domain of signal transducing histidine kinase"/>
    <property type="match status" value="1"/>
</dbReference>
<dbReference type="PANTHER" id="PTHR43047:SF72">
    <property type="entry name" value="OSMOSENSING HISTIDINE PROTEIN KINASE SLN1"/>
    <property type="match status" value="1"/>
</dbReference>
<evidence type="ECO:0000256" key="3">
    <source>
        <dbReference type="ARBA" id="ARBA00022553"/>
    </source>
</evidence>
<dbReference type="CDD" id="cd17546">
    <property type="entry name" value="REC_hyHK_CKI1_RcsC-like"/>
    <property type="match status" value="1"/>
</dbReference>
<name>A0A212TG41_9BURK</name>
<dbReference type="Gene3D" id="3.30.565.10">
    <property type="entry name" value="Histidine kinase-like ATPase, C-terminal domain"/>
    <property type="match status" value="1"/>
</dbReference>
<proteinExistence type="predicted"/>
<evidence type="ECO:0000256" key="5">
    <source>
        <dbReference type="ARBA" id="ARBA00022777"/>
    </source>
</evidence>
<dbReference type="EMBL" id="FYEX01000001">
    <property type="protein sequence ID" value="SNC64781.1"/>
    <property type="molecule type" value="Genomic_DNA"/>
</dbReference>
<dbReference type="InterPro" id="IPR003594">
    <property type="entry name" value="HATPase_dom"/>
</dbReference>
<comment type="catalytic activity">
    <reaction evidence="1">
        <text>ATP + protein L-histidine = ADP + protein N-phospho-L-histidine.</text>
        <dbReference type="EC" id="2.7.13.3"/>
    </reaction>
</comment>
<dbReference type="SUPFAM" id="SSF52172">
    <property type="entry name" value="CheY-like"/>
    <property type="match status" value="1"/>
</dbReference>
<accession>A0A212TG41</accession>
<dbReference type="GO" id="GO:0005886">
    <property type="term" value="C:plasma membrane"/>
    <property type="evidence" value="ECO:0007669"/>
    <property type="project" value="TreeGrafter"/>
</dbReference>
<protein>
    <recommendedName>
        <fullName evidence="2">histidine kinase</fullName>
        <ecNumber evidence="2">2.7.13.3</ecNumber>
    </recommendedName>
</protein>
<dbReference type="EC" id="2.7.13.3" evidence="2"/>
<keyword evidence="3 6" id="KW-0597">Phosphoprotein</keyword>
<dbReference type="GO" id="GO:0000155">
    <property type="term" value="F:phosphorelay sensor kinase activity"/>
    <property type="evidence" value="ECO:0007669"/>
    <property type="project" value="InterPro"/>
</dbReference>
<feature type="domain" description="Histidine kinase" evidence="8">
    <location>
        <begin position="56"/>
        <end position="279"/>
    </location>
</feature>
<gene>
    <name evidence="10" type="ORF">SAMN06295916_1162</name>
</gene>
<evidence type="ECO:0000259" key="9">
    <source>
        <dbReference type="PROSITE" id="PS50110"/>
    </source>
</evidence>
<dbReference type="CDD" id="cd00082">
    <property type="entry name" value="HisKA"/>
    <property type="match status" value="1"/>
</dbReference>
<dbReference type="InterPro" id="IPR005467">
    <property type="entry name" value="His_kinase_dom"/>
</dbReference>
<evidence type="ECO:0000256" key="1">
    <source>
        <dbReference type="ARBA" id="ARBA00000085"/>
    </source>
</evidence>
<dbReference type="Pfam" id="PF00512">
    <property type="entry name" value="HisKA"/>
    <property type="match status" value="1"/>
</dbReference>
<dbReference type="Gene3D" id="3.40.50.2300">
    <property type="match status" value="1"/>
</dbReference>
<keyword evidence="7" id="KW-0472">Membrane</keyword>
<dbReference type="PROSITE" id="PS50109">
    <property type="entry name" value="HIS_KIN"/>
    <property type="match status" value="1"/>
</dbReference>
<keyword evidence="11" id="KW-1185">Reference proteome</keyword>
<evidence type="ECO:0000256" key="7">
    <source>
        <dbReference type="SAM" id="Phobius"/>
    </source>
</evidence>